<keyword evidence="1" id="KW-0472">Membrane</keyword>
<evidence type="ECO:0000256" key="1">
    <source>
        <dbReference type="SAM" id="Phobius"/>
    </source>
</evidence>
<protein>
    <submittedName>
        <fullName evidence="2">Uncharacterized protein</fullName>
    </submittedName>
</protein>
<feature type="transmembrane region" description="Helical" evidence="1">
    <location>
        <begin position="143"/>
        <end position="166"/>
    </location>
</feature>
<comment type="caution">
    <text evidence="2">The sequence shown here is derived from an EMBL/GenBank/DDBJ whole genome shotgun (WGS) entry which is preliminary data.</text>
</comment>
<dbReference type="EMBL" id="QJNS01000199">
    <property type="protein sequence ID" value="RYO83003.1"/>
    <property type="molecule type" value="Genomic_DNA"/>
</dbReference>
<organism evidence="2 3">
    <name type="scientific">Monosporascus cannonballus</name>
    <dbReference type="NCBI Taxonomy" id="155416"/>
    <lineage>
        <taxon>Eukaryota</taxon>
        <taxon>Fungi</taxon>
        <taxon>Dikarya</taxon>
        <taxon>Ascomycota</taxon>
        <taxon>Pezizomycotina</taxon>
        <taxon>Sordariomycetes</taxon>
        <taxon>Xylariomycetidae</taxon>
        <taxon>Xylariales</taxon>
        <taxon>Xylariales incertae sedis</taxon>
        <taxon>Monosporascus</taxon>
    </lineage>
</organism>
<proteinExistence type="predicted"/>
<sequence>MYREPCPLLVLSEGDGCNIDPRSAVLKVVSELTELIPAVLCSFVSTAYVLRAEQAGPLDSDNAVSPPPTPSDRFFAGSSPRLDFLTRPSGGLMLGSFLVLGCCLSSYTHRRRGRDPYQPLVFTAWAAWAACVGLGVGCSADMIMLGLVPWALCAAVLSSYLGHVAAARWLAVRHRECETEPVLLLPGAGIIATKMRTAAL</sequence>
<keyword evidence="3" id="KW-1185">Reference proteome</keyword>
<keyword evidence="1" id="KW-0812">Transmembrane</keyword>
<feature type="transmembrane region" description="Helical" evidence="1">
    <location>
        <begin position="90"/>
        <end position="108"/>
    </location>
</feature>
<name>A0ABY0H2A3_9PEZI</name>
<reference evidence="2 3" key="1">
    <citation type="submission" date="2018-06" db="EMBL/GenBank/DDBJ databases">
        <title>Complete Genomes of Monosporascus.</title>
        <authorList>
            <person name="Robinson A.J."/>
            <person name="Natvig D.O."/>
        </authorList>
    </citation>
    <scope>NUCLEOTIDE SEQUENCE [LARGE SCALE GENOMIC DNA]</scope>
    <source>
        <strain evidence="2 3">CBS 609.92</strain>
    </source>
</reference>
<evidence type="ECO:0000313" key="3">
    <source>
        <dbReference type="Proteomes" id="UP000294003"/>
    </source>
</evidence>
<accession>A0ABY0H2A3</accession>
<dbReference type="Proteomes" id="UP000294003">
    <property type="component" value="Unassembled WGS sequence"/>
</dbReference>
<keyword evidence="1" id="KW-1133">Transmembrane helix</keyword>
<evidence type="ECO:0000313" key="2">
    <source>
        <dbReference type="EMBL" id="RYO83003.1"/>
    </source>
</evidence>
<feature type="transmembrane region" description="Helical" evidence="1">
    <location>
        <begin position="120"/>
        <end position="137"/>
    </location>
</feature>
<gene>
    <name evidence="2" type="ORF">DL762_006338</name>
</gene>